<dbReference type="SUPFAM" id="SSF82679">
    <property type="entry name" value="N-utilization substance G protein NusG, N-terminal domain"/>
    <property type="match status" value="1"/>
</dbReference>
<dbReference type="EMBL" id="VSSQ01056360">
    <property type="protein sequence ID" value="MPN10212.1"/>
    <property type="molecule type" value="Genomic_DNA"/>
</dbReference>
<dbReference type="GO" id="GO:0006353">
    <property type="term" value="P:DNA-templated transcription termination"/>
    <property type="evidence" value="ECO:0007669"/>
    <property type="project" value="UniProtKB-KW"/>
</dbReference>
<dbReference type="AlphaFoldDB" id="A0A645F9I1"/>
<dbReference type="SUPFAM" id="SSF50104">
    <property type="entry name" value="Translation proteins SH3-like domain"/>
    <property type="match status" value="1"/>
</dbReference>
<dbReference type="CDD" id="cd09891">
    <property type="entry name" value="NGN_Bact_1"/>
    <property type="match status" value="1"/>
</dbReference>
<dbReference type="GO" id="GO:0005829">
    <property type="term" value="C:cytosol"/>
    <property type="evidence" value="ECO:0007669"/>
    <property type="project" value="TreeGrafter"/>
</dbReference>
<dbReference type="GO" id="GO:0032784">
    <property type="term" value="P:regulation of DNA-templated transcription elongation"/>
    <property type="evidence" value="ECO:0007669"/>
    <property type="project" value="InterPro"/>
</dbReference>
<dbReference type="SMART" id="SM00738">
    <property type="entry name" value="NGN"/>
    <property type="match status" value="1"/>
</dbReference>
<dbReference type="InterPro" id="IPR001062">
    <property type="entry name" value="Transcrpt_antiterm_NusG"/>
</dbReference>
<dbReference type="HAMAP" id="MF_00948">
    <property type="entry name" value="NusG"/>
    <property type="match status" value="1"/>
</dbReference>
<keyword evidence="1" id="KW-0806">Transcription termination</keyword>
<proteinExistence type="inferred from homology"/>
<keyword evidence="3" id="KW-0805">Transcription regulation</keyword>
<dbReference type="GO" id="GO:0006354">
    <property type="term" value="P:DNA-templated transcription elongation"/>
    <property type="evidence" value="ECO:0007669"/>
    <property type="project" value="InterPro"/>
</dbReference>
<dbReference type="GO" id="GO:0031564">
    <property type="term" value="P:transcription antitermination"/>
    <property type="evidence" value="ECO:0007669"/>
    <property type="project" value="UniProtKB-KW"/>
</dbReference>
<evidence type="ECO:0000256" key="3">
    <source>
        <dbReference type="ARBA" id="ARBA00023015"/>
    </source>
</evidence>
<keyword evidence="4" id="KW-0804">Transcription</keyword>
<evidence type="ECO:0000313" key="6">
    <source>
        <dbReference type="EMBL" id="MPN10212.1"/>
    </source>
</evidence>
<dbReference type="InterPro" id="IPR047050">
    <property type="entry name" value="NGN"/>
</dbReference>
<feature type="domain" description="NusG-like N-terminal" evidence="5">
    <location>
        <begin position="4"/>
        <end position="122"/>
    </location>
</feature>
<organism evidence="6">
    <name type="scientific">bioreactor metagenome</name>
    <dbReference type="NCBI Taxonomy" id="1076179"/>
    <lineage>
        <taxon>unclassified sequences</taxon>
        <taxon>metagenomes</taxon>
        <taxon>ecological metagenomes</taxon>
    </lineage>
</organism>
<accession>A0A645F9I1</accession>
<name>A0A645F9I1_9ZZZZ</name>
<dbReference type="CDD" id="cd06091">
    <property type="entry name" value="KOW_NusG"/>
    <property type="match status" value="1"/>
</dbReference>
<dbReference type="NCBIfam" id="TIGR00922">
    <property type="entry name" value="nusG"/>
    <property type="match status" value="1"/>
</dbReference>
<dbReference type="InterPro" id="IPR043425">
    <property type="entry name" value="NusG-like"/>
</dbReference>
<dbReference type="PANTHER" id="PTHR30265:SF2">
    <property type="entry name" value="TRANSCRIPTION TERMINATION_ANTITERMINATION PROTEIN NUSG"/>
    <property type="match status" value="1"/>
</dbReference>
<protein>
    <submittedName>
        <fullName evidence="6">Transcription termination/antitermination protein NusG</fullName>
    </submittedName>
</protein>
<keyword evidence="2" id="KW-0889">Transcription antitermination</keyword>
<reference evidence="6" key="1">
    <citation type="submission" date="2019-08" db="EMBL/GenBank/DDBJ databases">
        <authorList>
            <person name="Kucharzyk K."/>
            <person name="Murdoch R.W."/>
            <person name="Higgins S."/>
            <person name="Loffler F."/>
        </authorList>
    </citation>
    <scope>NUCLEOTIDE SEQUENCE</scope>
</reference>
<dbReference type="Gene3D" id="3.30.70.940">
    <property type="entry name" value="NusG, N-terminal domain"/>
    <property type="match status" value="1"/>
</dbReference>
<dbReference type="PRINTS" id="PR00338">
    <property type="entry name" value="NUSGTNSCPFCT"/>
</dbReference>
<dbReference type="PANTHER" id="PTHR30265">
    <property type="entry name" value="RHO-INTERACTING TRANSCRIPTION TERMINATION FACTOR NUSG"/>
    <property type="match status" value="1"/>
</dbReference>
<comment type="caution">
    <text evidence="6">The sequence shown here is derived from an EMBL/GenBank/DDBJ whole genome shotgun (WGS) entry which is preliminary data.</text>
</comment>
<evidence type="ECO:0000256" key="1">
    <source>
        <dbReference type="ARBA" id="ARBA00022472"/>
    </source>
</evidence>
<evidence type="ECO:0000259" key="5">
    <source>
        <dbReference type="SMART" id="SM00738"/>
    </source>
</evidence>
<evidence type="ECO:0000256" key="2">
    <source>
        <dbReference type="ARBA" id="ARBA00022814"/>
    </source>
</evidence>
<dbReference type="InterPro" id="IPR006645">
    <property type="entry name" value="NGN-like_dom"/>
</dbReference>
<dbReference type="Pfam" id="PF02357">
    <property type="entry name" value="NusG"/>
    <property type="match status" value="1"/>
</dbReference>
<dbReference type="Gene3D" id="2.30.30.30">
    <property type="match status" value="1"/>
</dbReference>
<dbReference type="InterPro" id="IPR036735">
    <property type="entry name" value="NGN_dom_sf"/>
</dbReference>
<dbReference type="InterPro" id="IPR014722">
    <property type="entry name" value="Rib_uL2_dom2"/>
</dbReference>
<dbReference type="InterPro" id="IPR008991">
    <property type="entry name" value="Translation_prot_SH3-like_sf"/>
</dbReference>
<gene>
    <name evidence="6" type="primary">nusG_48</name>
    <name evidence="6" type="ORF">SDC9_157507</name>
</gene>
<sequence>MAANARWYVVHTYSAYENKVATNIEKVVENRKMHDQILEVKIPTETVTEIKDDKTREVERKIFPGYVLVKVAVTYDDDDIPSMPDDAWYVIRHTRGVTGFVGPDSKPAPLTEEEVIKLGVERRSVEVSYKVGDMVNVVDGIFNGFSGIVEEIDTDNNMVRVTVSALFGKETAVEMELDQVEPVEY</sequence>
<evidence type="ECO:0000256" key="4">
    <source>
        <dbReference type="ARBA" id="ARBA00023163"/>
    </source>
</evidence>